<accession>A0A327Y4A3</accession>
<reference evidence="1 2" key="1">
    <citation type="submission" date="2018-06" db="EMBL/GenBank/DDBJ databases">
        <title>Genomic Encyclopedia of Archaeal and Bacterial Type Strains, Phase II (KMG-II): from individual species to whole genera.</title>
        <authorList>
            <person name="Goeker M."/>
        </authorList>
    </citation>
    <scope>NUCLEOTIDE SEQUENCE [LARGE SCALE GENOMIC DNA]</scope>
    <source>
        <strain evidence="1 2">DSM 22011</strain>
    </source>
</reference>
<name>A0A327Y4A3_9RHOB</name>
<evidence type="ECO:0000313" key="2">
    <source>
        <dbReference type="Proteomes" id="UP000249165"/>
    </source>
</evidence>
<sequence length="69" mass="7458">MTRDGHTQTRGEQTLARGLKVLRLVRCGIVGGGIVAAPAAPCRPDDRIARLARADATEISQPPWPEARR</sequence>
<keyword evidence="2" id="KW-1185">Reference proteome</keyword>
<organism evidence="1 2">
    <name type="scientific">Salipiger aestuarii</name>
    <dbReference type="NCBI Taxonomy" id="568098"/>
    <lineage>
        <taxon>Bacteria</taxon>
        <taxon>Pseudomonadati</taxon>
        <taxon>Pseudomonadota</taxon>
        <taxon>Alphaproteobacteria</taxon>
        <taxon>Rhodobacterales</taxon>
        <taxon>Roseobacteraceae</taxon>
        <taxon>Salipiger</taxon>
    </lineage>
</organism>
<evidence type="ECO:0000313" key="1">
    <source>
        <dbReference type="EMBL" id="RAK15584.1"/>
    </source>
</evidence>
<dbReference type="Proteomes" id="UP000249165">
    <property type="component" value="Unassembled WGS sequence"/>
</dbReference>
<dbReference type="AlphaFoldDB" id="A0A327Y4A3"/>
<protein>
    <submittedName>
        <fullName evidence="1">Uncharacterized protein</fullName>
    </submittedName>
</protein>
<comment type="caution">
    <text evidence="1">The sequence shown here is derived from an EMBL/GenBank/DDBJ whole genome shotgun (WGS) entry which is preliminary data.</text>
</comment>
<dbReference type="EMBL" id="QLMG01000021">
    <property type="protein sequence ID" value="RAK15584.1"/>
    <property type="molecule type" value="Genomic_DNA"/>
</dbReference>
<proteinExistence type="predicted"/>
<dbReference type="RefSeq" id="WP_111550493.1">
    <property type="nucleotide sequence ID" value="NZ_LIQE01000016.1"/>
</dbReference>
<gene>
    <name evidence="1" type="ORF">ATI53_10217</name>
</gene>